<dbReference type="Gene3D" id="3.90.550.10">
    <property type="entry name" value="Spore Coat Polysaccharide Biosynthesis Protein SpsA, Chain A"/>
    <property type="match status" value="1"/>
</dbReference>
<dbReference type="InterPro" id="IPR029044">
    <property type="entry name" value="Nucleotide-diphossugar_trans"/>
</dbReference>
<dbReference type="AlphaFoldDB" id="A0A8J7LU01"/>
<dbReference type="CDD" id="cd06433">
    <property type="entry name" value="GT_2_WfgS_like"/>
    <property type="match status" value="1"/>
</dbReference>
<reference evidence="2" key="1">
    <citation type="submission" date="2020-12" db="EMBL/GenBank/DDBJ databases">
        <title>Geomonas sp. Red875, isolated from river sediment.</title>
        <authorList>
            <person name="Xu Z."/>
            <person name="Zhang Z."/>
            <person name="Masuda Y."/>
            <person name="Itoh H."/>
            <person name="Senoo K."/>
        </authorList>
    </citation>
    <scope>NUCLEOTIDE SEQUENCE</scope>
    <source>
        <strain evidence="2">Red875</strain>
    </source>
</reference>
<evidence type="ECO:0000313" key="3">
    <source>
        <dbReference type="Proteomes" id="UP000636888"/>
    </source>
</evidence>
<dbReference type="Proteomes" id="UP000636888">
    <property type="component" value="Unassembled WGS sequence"/>
</dbReference>
<evidence type="ECO:0000313" key="2">
    <source>
        <dbReference type="EMBL" id="MBJ6723175.1"/>
    </source>
</evidence>
<sequence length="249" mass="27988">MRFSIITATFNSAATVADCLQSVAGQTVPAEHIVIDGASRDATVALVRQLAPAARILSEPDEGIYDAMNKGIALATGDIVGILNSDDFYPDGQVLEKVRALFEDPGVDAVFADLVFVRPEDLERVVRYCSGARFTPDQFAWGWMPPHPTFFVRRRLYEKYGSFRTDYRIAADFELTARFLYRHRARYAYLPEVIVKMRTGGVSTRNLKSNLILNREILRACAENGIRTNILKVYAKYFRKVGQLIARPA</sequence>
<protein>
    <submittedName>
        <fullName evidence="2">Glycosyltransferase</fullName>
    </submittedName>
</protein>
<dbReference type="SUPFAM" id="SSF53448">
    <property type="entry name" value="Nucleotide-diphospho-sugar transferases"/>
    <property type="match status" value="1"/>
</dbReference>
<dbReference type="PANTHER" id="PTHR22916:SF3">
    <property type="entry name" value="UDP-GLCNAC:BETAGAL BETA-1,3-N-ACETYLGLUCOSAMINYLTRANSFERASE-LIKE PROTEIN 1"/>
    <property type="match status" value="1"/>
</dbReference>
<dbReference type="PANTHER" id="PTHR22916">
    <property type="entry name" value="GLYCOSYLTRANSFERASE"/>
    <property type="match status" value="1"/>
</dbReference>
<dbReference type="EMBL" id="JAEMHM010000001">
    <property type="protein sequence ID" value="MBJ6723175.1"/>
    <property type="molecule type" value="Genomic_DNA"/>
</dbReference>
<name>A0A8J7LU01_9BACT</name>
<feature type="domain" description="Glycosyltransferase 2-like" evidence="1">
    <location>
        <begin position="4"/>
        <end position="149"/>
    </location>
</feature>
<dbReference type="GO" id="GO:0016758">
    <property type="term" value="F:hexosyltransferase activity"/>
    <property type="evidence" value="ECO:0007669"/>
    <property type="project" value="UniProtKB-ARBA"/>
</dbReference>
<gene>
    <name evidence="2" type="ORF">JFN93_00510</name>
</gene>
<evidence type="ECO:0000259" key="1">
    <source>
        <dbReference type="Pfam" id="PF00535"/>
    </source>
</evidence>
<organism evidence="2 3">
    <name type="scientific">Geomesophilobacter sediminis</name>
    <dbReference type="NCBI Taxonomy" id="2798584"/>
    <lineage>
        <taxon>Bacteria</taxon>
        <taxon>Pseudomonadati</taxon>
        <taxon>Thermodesulfobacteriota</taxon>
        <taxon>Desulfuromonadia</taxon>
        <taxon>Geobacterales</taxon>
        <taxon>Geobacteraceae</taxon>
        <taxon>Geomesophilobacter</taxon>
    </lineage>
</organism>
<comment type="caution">
    <text evidence="2">The sequence shown here is derived from an EMBL/GenBank/DDBJ whole genome shotgun (WGS) entry which is preliminary data.</text>
</comment>
<proteinExistence type="predicted"/>
<dbReference type="RefSeq" id="WP_199382022.1">
    <property type="nucleotide sequence ID" value="NZ_JAEMHM010000001.1"/>
</dbReference>
<keyword evidence="3" id="KW-1185">Reference proteome</keyword>
<accession>A0A8J7LU01</accession>
<dbReference type="Pfam" id="PF00535">
    <property type="entry name" value="Glycos_transf_2"/>
    <property type="match status" value="1"/>
</dbReference>
<dbReference type="InterPro" id="IPR001173">
    <property type="entry name" value="Glyco_trans_2-like"/>
</dbReference>